<proteinExistence type="predicted"/>
<protein>
    <submittedName>
        <fullName evidence="1">Egg cell-secreted protein 1.1-like</fullName>
    </submittedName>
</protein>
<evidence type="ECO:0000313" key="2">
    <source>
        <dbReference type="Proteomes" id="UP001164539"/>
    </source>
</evidence>
<comment type="caution">
    <text evidence="1">The sequence shown here is derived from an EMBL/GenBank/DDBJ whole genome shotgun (WGS) entry which is preliminary data.</text>
</comment>
<dbReference type="Proteomes" id="UP001164539">
    <property type="component" value="Chromosome 7"/>
</dbReference>
<dbReference type="EMBL" id="CM051400">
    <property type="protein sequence ID" value="KAJ4715465.1"/>
    <property type="molecule type" value="Genomic_DNA"/>
</dbReference>
<organism evidence="1 2">
    <name type="scientific">Melia azedarach</name>
    <name type="common">Chinaberry tree</name>
    <dbReference type="NCBI Taxonomy" id="155640"/>
    <lineage>
        <taxon>Eukaryota</taxon>
        <taxon>Viridiplantae</taxon>
        <taxon>Streptophyta</taxon>
        <taxon>Embryophyta</taxon>
        <taxon>Tracheophyta</taxon>
        <taxon>Spermatophyta</taxon>
        <taxon>Magnoliopsida</taxon>
        <taxon>eudicotyledons</taxon>
        <taxon>Gunneridae</taxon>
        <taxon>Pentapetalae</taxon>
        <taxon>rosids</taxon>
        <taxon>malvids</taxon>
        <taxon>Sapindales</taxon>
        <taxon>Meliaceae</taxon>
        <taxon>Melia</taxon>
    </lineage>
</organism>
<evidence type="ECO:0000313" key="1">
    <source>
        <dbReference type="EMBL" id="KAJ4715465.1"/>
    </source>
</evidence>
<name>A0ACC1XVJ3_MELAZ</name>
<sequence>MDLKNVFLLFVFTCLMAYATAAGENPNNINKPGQDLAARLDANAGQMEECWKGIQQLLSCNQWYIQFFISHKLSPECCGAIQTVSTKCWPIDLPSFGFFLVEGNILKAFCASATSSPTLN</sequence>
<reference evidence="1 2" key="1">
    <citation type="journal article" date="2023" name="Science">
        <title>Complex scaffold remodeling in plant triterpene biosynthesis.</title>
        <authorList>
            <person name="De La Pena R."/>
            <person name="Hodgson H."/>
            <person name="Liu J.C."/>
            <person name="Stephenson M.J."/>
            <person name="Martin A.C."/>
            <person name="Owen C."/>
            <person name="Harkess A."/>
            <person name="Leebens-Mack J."/>
            <person name="Jimenez L.E."/>
            <person name="Osbourn A."/>
            <person name="Sattely E.S."/>
        </authorList>
    </citation>
    <scope>NUCLEOTIDE SEQUENCE [LARGE SCALE GENOMIC DNA]</scope>
    <source>
        <strain evidence="2">cv. JPN11</strain>
        <tissue evidence="1">Leaf</tissue>
    </source>
</reference>
<gene>
    <name evidence="1" type="ORF">OWV82_013824</name>
</gene>
<keyword evidence="2" id="KW-1185">Reference proteome</keyword>
<accession>A0ACC1XVJ3</accession>